<sequence>MPRPGLRTRSKRRVYVRLPGGETVVHYEPRRPGPARCGLCGRPLNGVPRLRPSELRKLPLSQKRPERMFGGVLCHACLERILKATIRSTIIKQLEELKARRQSQG</sequence>
<protein>
    <recommendedName>
        <fullName evidence="4 5">Large ribosomal subunit protein eL34</fullName>
    </recommendedName>
</protein>
<evidence type="ECO:0000256" key="2">
    <source>
        <dbReference type="ARBA" id="ARBA00022980"/>
    </source>
</evidence>
<dbReference type="KEGG" id="pfm:Pyrfu_1685"/>
<name>G0ECH1_PYRF1</name>
<accession>G0ECH1</accession>
<dbReference type="EMBL" id="CP002838">
    <property type="protein sequence ID" value="AEM39541.1"/>
    <property type="molecule type" value="Genomic_DNA"/>
</dbReference>
<dbReference type="GO" id="GO:1990904">
    <property type="term" value="C:ribonucleoprotein complex"/>
    <property type="evidence" value="ECO:0007669"/>
    <property type="project" value="UniProtKB-KW"/>
</dbReference>
<dbReference type="FunCoup" id="G0ECH1">
    <property type="interactions" value="63"/>
</dbReference>
<organism evidence="6 7">
    <name type="scientific">Pyrolobus fumarii (strain DSM 11204 / 1A)</name>
    <dbReference type="NCBI Taxonomy" id="694429"/>
    <lineage>
        <taxon>Archaea</taxon>
        <taxon>Thermoproteota</taxon>
        <taxon>Thermoprotei</taxon>
        <taxon>Desulfurococcales</taxon>
        <taxon>Pyrodictiaceae</taxon>
        <taxon>Pyrolobus</taxon>
    </lineage>
</organism>
<dbReference type="STRING" id="694429.Pyrfu_1685"/>
<dbReference type="eggNOG" id="arCOG04168">
    <property type="taxonomic scope" value="Archaea"/>
</dbReference>
<evidence type="ECO:0000256" key="1">
    <source>
        <dbReference type="ARBA" id="ARBA00009875"/>
    </source>
</evidence>
<dbReference type="NCBIfam" id="NF003143">
    <property type="entry name" value="PRK04059.1"/>
    <property type="match status" value="1"/>
</dbReference>
<keyword evidence="3 5" id="KW-0687">Ribonucleoprotein</keyword>
<proteinExistence type="inferred from homology"/>
<dbReference type="PROSITE" id="PS01145">
    <property type="entry name" value="RIBOSOMAL_L34E"/>
    <property type="match status" value="1"/>
</dbReference>
<gene>
    <name evidence="5" type="primary">rpl34e</name>
    <name evidence="6" type="ordered locus">Pyrfu_1685</name>
</gene>
<dbReference type="OrthoDB" id="43096at2157"/>
<dbReference type="InterPro" id="IPR047868">
    <property type="entry name" value="Ribosomal_L34e_arc-type"/>
</dbReference>
<dbReference type="InterPro" id="IPR018065">
    <property type="entry name" value="Ribosomal_eL34_CS"/>
</dbReference>
<dbReference type="HAMAP" id="MF_00349">
    <property type="entry name" value="Ribosomal_eL34"/>
    <property type="match status" value="1"/>
</dbReference>
<dbReference type="InterPro" id="IPR038562">
    <property type="entry name" value="Ribosomal_eL34_C_sf"/>
</dbReference>
<dbReference type="InParanoid" id="G0ECH1"/>
<dbReference type="HOGENOM" id="CLU_118652_2_0_2"/>
<dbReference type="RefSeq" id="WP_014027218.1">
    <property type="nucleotide sequence ID" value="NC_015931.1"/>
</dbReference>
<dbReference type="PRINTS" id="PR01250">
    <property type="entry name" value="RIBOSOMALL34"/>
</dbReference>
<dbReference type="Gene3D" id="6.20.340.10">
    <property type="match status" value="1"/>
</dbReference>
<dbReference type="InterPro" id="IPR008195">
    <property type="entry name" value="Ribosomal_eL34"/>
</dbReference>
<dbReference type="GO" id="GO:0003735">
    <property type="term" value="F:structural constituent of ribosome"/>
    <property type="evidence" value="ECO:0007669"/>
    <property type="project" value="InterPro"/>
</dbReference>
<dbReference type="AlphaFoldDB" id="G0ECH1"/>
<dbReference type="GO" id="GO:0006412">
    <property type="term" value="P:translation"/>
    <property type="evidence" value="ECO:0007669"/>
    <property type="project" value="UniProtKB-UniRule"/>
</dbReference>
<evidence type="ECO:0000256" key="3">
    <source>
        <dbReference type="ARBA" id="ARBA00023274"/>
    </source>
</evidence>
<dbReference type="Pfam" id="PF01199">
    <property type="entry name" value="Ribosomal_L34e"/>
    <property type="match status" value="1"/>
</dbReference>
<keyword evidence="2 5" id="KW-0689">Ribosomal protein</keyword>
<evidence type="ECO:0000256" key="5">
    <source>
        <dbReference type="HAMAP-Rule" id="MF_00349"/>
    </source>
</evidence>
<dbReference type="GO" id="GO:0005840">
    <property type="term" value="C:ribosome"/>
    <property type="evidence" value="ECO:0007669"/>
    <property type="project" value="UniProtKB-KW"/>
</dbReference>
<dbReference type="GeneID" id="11138874"/>
<evidence type="ECO:0000256" key="4">
    <source>
        <dbReference type="ARBA" id="ARBA00035227"/>
    </source>
</evidence>
<reference evidence="6 7" key="1">
    <citation type="journal article" date="2011" name="Stand. Genomic Sci.">
        <title>Complete genome sequence of the hyperthermophilic chemolithoautotroph Pyrolobus fumarii type strain (1A).</title>
        <authorList>
            <person name="Anderson I."/>
            <person name="Goker M."/>
            <person name="Nolan M."/>
            <person name="Lucas S."/>
            <person name="Hammon N."/>
            <person name="Deshpande S."/>
            <person name="Cheng J.F."/>
            <person name="Tapia R."/>
            <person name="Han C."/>
            <person name="Goodwin L."/>
            <person name="Pitluck S."/>
            <person name="Huntemann M."/>
            <person name="Liolios K."/>
            <person name="Ivanova N."/>
            <person name="Pagani I."/>
            <person name="Mavromatis K."/>
            <person name="Ovchinikova G."/>
            <person name="Pati A."/>
            <person name="Chen A."/>
            <person name="Palaniappan K."/>
            <person name="Land M."/>
            <person name="Hauser L."/>
            <person name="Brambilla E.M."/>
            <person name="Huber H."/>
            <person name="Yasawong M."/>
            <person name="Rohde M."/>
            <person name="Spring S."/>
            <person name="Abt B."/>
            <person name="Sikorski J."/>
            <person name="Wirth R."/>
            <person name="Detter J.C."/>
            <person name="Woyke T."/>
            <person name="Bristow J."/>
            <person name="Eisen J.A."/>
            <person name="Markowitz V."/>
            <person name="Hugenholtz P."/>
            <person name="Kyrpides N.C."/>
            <person name="Klenk H.P."/>
            <person name="Lapidus A."/>
        </authorList>
    </citation>
    <scope>NUCLEOTIDE SEQUENCE [LARGE SCALE GENOMIC DNA]</scope>
    <source>
        <strain evidence="7">DSM 11204 / 1A</strain>
    </source>
</reference>
<comment type="similarity">
    <text evidence="1 5">Belongs to the eukaryotic ribosomal protein eL34 family.</text>
</comment>
<dbReference type="Proteomes" id="UP000001037">
    <property type="component" value="Chromosome"/>
</dbReference>
<keyword evidence="7" id="KW-1185">Reference proteome</keyword>
<dbReference type="PANTHER" id="PTHR10759">
    <property type="entry name" value="60S RIBOSOMAL PROTEIN L34"/>
    <property type="match status" value="1"/>
</dbReference>
<evidence type="ECO:0000313" key="7">
    <source>
        <dbReference type="Proteomes" id="UP000001037"/>
    </source>
</evidence>
<evidence type="ECO:0000313" key="6">
    <source>
        <dbReference type="EMBL" id="AEM39541.1"/>
    </source>
</evidence>